<evidence type="ECO:0000256" key="8">
    <source>
        <dbReference type="SAM" id="MobiDB-lite"/>
    </source>
</evidence>
<dbReference type="InterPro" id="IPR010513">
    <property type="entry name" value="KEN_dom"/>
</dbReference>
<dbReference type="Gene3D" id="1.25.40.20">
    <property type="entry name" value="Ankyrin repeat-containing domain"/>
    <property type="match status" value="1"/>
</dbReference>
<evidence type="ECO:0000313" key="12">
    <source>
        <dbReference type="Proteomes" id="UP000265427"/>
    </source>
</evidence>
<evidence type="ECO:0000256" key="6">
    <source>
        <dbReference type="ARBA" id="ARBA00022840"/>
    </source>
</evidence>
<evidence type="ECO:0000259" key="9">
    <source>
        <dbReference type="PROSITE" id="PS50199"/>
    </source>
</evidence>
<dbReference type="SMART" id="SM00547">
    <property type="entry name" value="ZnF_RBZ"/>
    <property type="match status" value="1"/>
</dbReference>
<protein>
    <recommendedName>
        <fullName evidence="9">RanBP2-type domain-containing protein</fullName>
    </recommendedName>
</protein>
<dbReference type="GO" id="GO:0006397">
    <property type="term" value="P:mRNA processing"/>
    <property type="evidence" value="ECO:0007669"/>
    <property type="project" value="InterPro"/>
</dbReference>
<evidence type="ECO:0000256" key="5">
    <source>
        <dbReference type="ARBA" id="ARBA00022833"/>
    </source>
</evidence>
<evidence type="ECO:0000256" key="3">
    <source>
        <dbReference type="ARBA" id="ARBA00022741"/>
    </source>
</evidence>
<feature type="region of interest" description="Disordered" evidence="8">
    <location>
        <begin position="266"/>
        <end position="324"/>
    </location>
</feature>
<dbReference type="SUPFAM" id="SSF48403">
    <property type="entry name" value="Ankyrin repeat"/>
    <property type="match status" value="1"/>
</dbReference>
<evidence type="ECO:0000256" key="4">
    <source>
        <dbReference type="ARBA" id="ARBA00022771"/>
    </source>
</evidence>
<dbReference type="GO" id="GO:0004521">
    <property type="term" value="F:RNA endonuclease activity"/>
    <property type="evidence" value="ECO:0007669"/>
    <property type="project" value="InterPro"/>
</dbReference>
<dbReference type="SUPFAM" id="SSF56112">
    <property type="entry name" value="Protein kinase-like (PK-like)"/>
    <property type="match status" value="1"/>
</dbReference>
<dbReference type="Pfam" id="PF12796">
    <property type="entry name" value="Ank_2"/>
    <property type="match status" value="1"/>
</dbReference>
<keyword evidence="1" id="KW-0479">Metal-binding</keyword>
<dbReference type="InterPro" id="IPR002110">
    <property type="entry name" value="Ankyrin_rpt"/>
</dbReference>
<organism evidence="10 12">
    <name type="scientific">Aphanomyces astaci</name>
    <name type="common">Crayfish plague agent</name>
    <dbReference type="NCBI Taxonomy" id="112090"/>
    <lineage>
        <taxon>Eukaryota</taxon>
        <taxon>Sar</taxon>
        <taxon>Stramenopiles</taxon>
        <taxon>Oomycota</taxon>
        <taxon>Saprolegniomycetes</taxon>
        <taxon>Saprolegniales</taxon>
        <taxon>Verrucalvaceae</taxon>
        <taxon>Aphanomyces</taxon>
    </lineage>
</organism>
<dbReference type="PROSITE" id="PS01358">
    <property type="entry name" value="ZF_RANBP2_1"/>
    <property type="match status" value="1"/>
</dbReference>
<reference evidence="12 13" key="1">
    <citation type="submission" date="2018-08" db="EMBL/GenBank/DDBJ databases">
        <title>Aphanomyces genome sequencing and annotation.</title>
        <authorList>
            <person name="Minardi D."/>
            <person name="Oidtmann B."/>
            <person name="Van Der Giezen M."/>
            <person name="Studholme D.J."/>
        </authorList>
    </citation>
    <scope>NUCLEOTIDE SEQUENCE [LARGE SCALE GENOMIC DNA]</scope>
    <source>
        <strain evidence="10 12">Kv</strain>
        <strain evidence="11 13">Si</strain>
    </source>
</reference>
<accession>A0A397A3B2</accession>
<dbReference type="InterPro" id="IPR038357">
    <property type="entry name" value="KEN_sf"/>
</dbReference>
<dbReference type="GO" id="GO:0005524">
    <property type="term" value="F:ATP binding"/>
    <property type="evidence" value="ECO:0007669"/>
    <property type="project" value="UniProtKB-KW"/>
</dbReference>
<dbReference type="PROSITE" id="PS50199">
    <property type="entry name" value="ZF_RANBP2_2"/>
    <property type="match status" value="1"/>
</dbReference>
<dbReference type="InterPro" id="IPR001876">
    <property type="entry name" value="Znf_RanBP2"/>
</dbReference>
<keyword evidence="2" id="KW-0732">Signal</keyword>
<dbReference type="GO" id="GO:0030968">
    <property type="term" value="P:endoplasmic reticulum unfolded protein response"/>
    <property type="evidence" value="ECO:0007669"/>
    <property type="project" value="InterPro"/>
</dbReference>
<evidence type="ECO:0000313" key="13">
    <source>
        <dbReference type="Proteomes" id="UP000283543"/>
    </source>
</evidence>
<proteinExistence type="predicted"/>
<feature type="compositionally biased region" description="Low complexity" evidence="8">
    <location>
        <begin position="297"/>
        <end position="308"/>
    </location>
</feature>
<dbReference type="InterPro" id="IPR011009">
    <property type="entry name" value="Kinase-like_dom_sf"/>
</dbReference>
<evidence type="ECO:0000313" key="10">
    <source>
        <dbReference type="EMBL" id="RHY00368.1"/>
    </source>
</evidence>
<dbReference type="PANTHER" id="PTHR13954:SF6">
    <property type="entry name" value="NON-SPECIFIC SERINE_THREONINE PROTEIN KINASE"/>
    <property type="match status" value="1"/>
</dbReference>
<keyword evidence="6" id="KW-0067">ATP-binding</keyword>
<dbReference type="PANTHER" id="PTHR13954">
    <property type="entry name" value="IRE1-RELATED"/>
    <property type="match status" value="1"/>
</dbReference>
<sequence length="670" mass="72751">MQSLDRAESWRCSACSADNMPATTSCAQCNQPQGIVATTTGSAKSQLEPRQNLTEISSVFLELVQAGDVPKLTKLVETVSARPLLNSFGKEGTALAVACRYNHLPMVWYLVHTIGMSLASKVNASDDTALHVAARHGHMDIVAQIAPFVHLGVKNLDGHTAMCVACVGDQVSVVNFLVETYPANYPELLPFLHLAVQSSARQVLATLLPRAKTTLREDKTLLQRAIQLKGQRMCMQLLKEGATTTGLDSNSVQYIHSILYPRAAAPLDQDSKPSSTPHLDTKDVSKVSEMSRPLVPTTACTTDTSTRTISPSLPPLGVATPADKSERGKVKLAIGQHSDWGTVLKQHVPASDVAAAKNFQREFARLQRKQVGRTNALVRFVGTDDADAVMLYEPPGVALSRAGESPQPQPFAEYASQKKSWSDVGFLHDIAEAVAFLHESGRAHGAIHSAHCFVDPLNGGGKLLVAYKGVASSTAFAAPETRQVGGGGFDAYAADVYSLGLVFLSVPGLNVTYAARELVQAMTSVQPAHRPKMAEVLSHPTWWSTKKQLLYIQSIATYAADHSRIARIRSLTSPNWQAKLPPVVLAGTNLHRTYNHTVFALVRYIRNFKEHGRDHSSDMWLALHGAMGGDNRRVVDVTNLEFQEQCLASFVAQTYPTLVVDLWRVIGSLE</sequence>
<dbReference type="GO" id="GO:0008270">
    <property type="term" value="F:zinc ion binding"/>
    <property type="evidence" value="ECO:0007669"/>
    <property type="project" value="UniProtKB-KW"/>
</dbReference>
<dbReference type="Proteomes" id="UP000265427">
    <property type="component" value="Unassembled WGS sequence"/>
</dbReference>
<dbReference type="Gene3D" id="1.10.510.10">
    <property type="entry name" value="Transferase(Phosphotransferase) domain 1"/>
    <property type="match status" value="1"/>
</dbReference>
<evidence type="ECO:0000256" key="2">
    <source>
        <dbReference type="ARBA" id="ARBA00022729"/>
    </source>
</evidence>
<keyword evidence="5" id="KW-0862">Zinc</keyword>
<dbReference type="Gene3D" id="1.20.1440.180">
    <property type="entry name" value="KEN domain"/>
    <property type="match status" value="1"/>
</dbReference>
<dbReference type="EMBL" id="QUTB01004375">
    <property type="protein sequence ID" value="RHY62456.1"/>
    <property type="molecule type" value="Genomic_DNA"/>
</dbReference>
<keyword evidence="4 7" id="KW-0863">Zinc-finger</keyword>
<dbReference type="Pfam" id="PF06479">
    <property type="entry name" value="Ribonuc_2-5A"/>
    <property type="match status" value="1"/>
</dbReference>
<keyword evidence="3" id="KW-0547">Nucleotide-binding</keyword>
<dbReference type="Proteomes" id="UP000283543">
    <property type="component" value="Unassembled WGS sequence"/>
</dbReference>
<feature type="domain" description="RanBP2-type" evidence="9">
    <location>
        <begin position="6"/>
        <end position="35"/>
    </location>
</feature>
<dbReference type="AlphaFoldDB" id="A0A397A3B2"/>
<gene>
    <name evidence="11" type="ORF">DYB34_004157</name>
    <name evidence="10" type="ORF">DYB36_004531</name>
</gene>
<dbReference type="SMART" id="SM00248">
    <property type="entry name" value="ANK"/>
    <property type="match status" value="3"/>
</dbReference>
<comment type="caution">
    <text evidence="10">The sequence shown here is derived from an EMBL/GenBank/DDBJ whole genome shotgun (WGS) entry which is preliminary data.</text>
</comment>
<evidence type="ECO:0000256" key="7">
    <source>
        <dbReference type="PROSITE-ProRule" id="PRU00322"/>
    </source>
</evidence>
<dbReference type="InterPro" id="IPR045133">
    <property type="entry name" value="IRE1/2-like"/>
</dbReference>
<dbReference type="GO" id="GO:0004674">
    <property type="term" value="F:protein serine/threonine kinase activity"/>
    <property type="evidence" value="ECO:0007669"/>
    <property type="project" value="InterPro"/>
</dbReference>
<dbReference type="InterPro" id="IPR036770">
    <property type="entry name" value="Ankyrin_rpt-contain_sf"/>
</dbReference>
<evidence type="ECO:0000313" key="11">
    <source>
        <dbReference type="EMBL" id="RHY62456.1"/>
    </source>
</evidence>
<name>A0A397A3B2_APHAT</name>
<evidence type="ECO:0000256" key="1">
    <source>
        <dbReference type="ARBA" id="ARBA00022723"/>
    </source>
</evidence>
<dbReference type="VEuPathDB" id="FungiDB:H257_17905"/>
<dbReference type="EMBL" id="QUSZ01008471">
    <property type="protein sequence ID" value="RHY00368.1"/>
    <property type="molecule type" value="Genomic_DNA"/>
</dbReference>